<name>A0ABR6XVC9_9BURK</name>
<sequence>MRAEEIEKSKHLARTVLFQQGLLAKSEVENRLKSLKRQLHDMNDFKLESIRREYDALRNMSKHTDWTMVDGTPVAKINNLPRNW</sequence>
<evidence type="ECO:0000313" key="2">
    <source>
        <dbReference type="Proteomes" id="UP000643610"/>
    </source>
</evidence>
<dbReference type="RefSeq" id="WP_186892469.1">
    <property type="nucleotide sequence ID" value="NZ_JBHRSY010000005.1"/>
</dbReference>
<accession>A0ABR6XVC9</accession>
<protein>
    <submittedName>
        <fullName evidence="1">Uncharacterized protein</fullName>
    </submittedName>
</protein>
<dbReference type="Proteomes" id="UP000643610">
    <property type="component" value="Unassembled WGS sequence"/>
</dbReference>
<evidence type="ECO:0000313" key="1">
    <source>
        <dbReference type="EMBL" id="MBC3833419.1"/>
    </source>
</evidence>
<dbReference type="EMBL" id="JACOFU010000010">
    <property type="protein sequence ID" value="MBC3833419.1"/>
    <property type="molecule type" value="Genomic_DNA"/>
</dbReference>
<keyword evidence="2" id="KW-1185">Reference proteome</keyword>
<organism evidence="1 2">
    <name type="scientific">Undibacterium amnicola</name>
    <dbReference type="NCBI Taxonomy" id="1834038"/>
    <lineage>
        <taxon>Bacteria</taxon>
        <taxon>Pseudomonadati</taxon>
        <taxon>Pseudomonadota</taxon>
        <taxon>Betaproteobacteria</taxon>
        <taxon>Burkholderiales</taxon>
        <taxon>Oxalobacteraceae</taxon>
        <taxon>Undibacterium</taxon>
    </lineage>
</organism>
<reference evidence="1 2" key="1">
    <citation type="submission" date="2020-08" db="EMBL/GenBank/DDBJ databases">
        <title>Novel species isolated from subtropical streams in China.</title>
        <authorList>
            <person name="Lu H."/>
        </authorList>
    </citation>
    <scope>NUCLEOTIDE SEQUENCE [LARGE SCALE GENOMIC DNA]</scope>
    <source>
        <strain evidence="1 2">KCTC 52442</strain>
    </source>
</reference>
<comment type="caution">
    <text evidence="1">The sequence shown here is derived from an EMBL/GenBank/DDBJ whole genome shotgun (WGS) entry which is preliminary data.</text>
</comment>
<gene>
    <name evidence="1" type="ORF">H8K33_18075</name>
</gene>
<proteinExistence type="predicted"/>